<feature type="compositionally biased region" description="Basic and acidic residues" evidence="2">
    <location>
        <begin position="971"/>
        <end position="987"/>
    </location>
</feature>
<evidence type="ECO:0000313" key="5">
    <source>
        <dbReference type="EMBL" id="PVI03312.1"/>
    </source>
</evidence>
<dbReference type="OrthoDB" id="6513042at2759"/>
<feature type="region of interest" description="Disordered" evidence="2">
    <location>
        <begin position="968"/>
        <end position="994"/>
    </location>
</feature>
<dbReference type="EC" id="2.7.7.48" evidence="1"/>
<evidence type="ECO:0000256" key="1">
    <source>
        <dbReference type="RuleBase" id="RU363098"/>
    </source>
</evidence>
<dbReference type="GO" id="GO:0003968">
    <property type="term" value="F:RNA-directed RNA polymerase activity"/>
    <property type="evidence" value="ECO:0007669"/>
    <property type="project" value="UniProtKB-KW"/>
</dbReference>
<dbReference type="GO" id="GO:0003723">
    <property type="term" value="F:RNA binding"/>
    <property type="evidence" value="ECO:0007669"/>
    <property type="project" value="UniProtKB-KW"/>
</dbReference>
<evidence type="ECO:0000313" key="6">
    <source>
        <dbReference type="Proteomes" id="UP000244855"/>
    </source>
</evidence>
<organism evidence="5 6">
    <name type="scientific">Periconia macrospinosa</name>
    <dbReference type="NCBI Taxonomy" id="97972"/>
    <lineage>
        <taxon>Eukaryota</taxon>
        <taxon>Fungi</taxon>
        <taxon>Dikarya</taxon>
        <taxon>Ascomycota</taxon>
        <taxon>Pezizomycotina</taxon>
        <taxon>Dothideomycetes</taxon>
        <taxon>Pleosporomycetidae</taxon>
        <taxon>Pleosporales</taxon>
        <taxon>Massarineae</taxon>
        <taxon>Periconiaceae</taxon>
        <taxon>Periconia</taxon>
    </lineage>
</organism>
<dbReference type="InterPro" id="IPR007855">
    <property type="entry name" value="RDRP"/>
</dbReference>
<dbReference type="PANTHER" id="PTHR23079:SF17">
    <property type="entry name" value="RNA-DEPENDENT RNA POLYMERASE"/>
    <property type="match status" value="1"/>
</dbReference>
<keyword evidence="6" id="KW-1185">Reference proteome</keyword>
<sequence length="1225" mass="139605">MDIFISNLNPKTNHAELRLFLRDTLNRCDILAFEIFKKIGHDWAILTVAVASNGHKFLSNHGGQNPMAPLVFKKGRLWMKVSNRKPDPLKVKSLLEKEATMRAKLAKKDVSAVSVTQSSNQPFPFHSFQTGIWHYDFSNTLAFDPKYLDLRQGTITCGKRELVVYLAATLDHGHRWHCRIDIPYSIVEHIIPSQDNRRRATVTLTLRTPPKIYKIVNTDDLHLYSGDDLVPPTLESTLDKLNLRGKRKSLERVCKMSDDLDKNSALCMVYNFTLPSVDSATQMWVRVSRLSALSQEQRWRIITPSRMTESIEMQYNRFDHALSSNQYSETLTFAVRFQLLALVLEGSLAPEFASKLLPPIRQICDIFGPEVTAAAIRRLDYQIPTPGPETDPDDLRLSSVIQQIVVNAEHKKGLAGTNSDLDVKRKQHSHLISTYKATITPTGMLLRGPDMNVSNRILRKYAQYNEYFMRVFFADEDGLSVLHDPGASQDRVYARFHQVLAEGITITGRKYSFLGFSNSSLRNYTAWFMAPFYHEGKWMNSEEVIKDLGDFEHIHCSAKCAARIGQAFTDTLFSIPLGPDAVVIEDEPDVERNGHCFSDGCGTISSELLEQVWRTLPRERRRIKPTILQIRCRGAKGVLSLDARLPGKQLRMRKSMTKYTAKDTWRDLEICGAAYKPLRLFLNHQFIKILEDLGISPSSFMAIQKDALRELELVIKHPVNAASFLEYSHSGVAAKIPVLFNLMHAIGIDFQSDRFLTDIVEVAAMSNLRDMKYRARIPIEKGYLLYGIMDETNELKENEVYIATGADDENGKWKRRILLSKRAVVTRAPALHPGDIQIVQAVNVSEGSPLRQLHNCIVFSQQGPRDLPSKLGGGDLDGDLFHIIFDQRLIPPTTYHPSEYPPTQAQDLGRPANVGDIVDFFVEYMNSDRLGQISNKHKIRADIHPEGTLHNDCILLAKLASDAVDFSKSGKPVDMREAPRGSDRNRPDFMAPGSNFVINNAGKAEIEEDDDDDIDNPDSIDVLNPDKSSIRYYKSSKVLGFLYRNINETSFFDRMHKDFESAQWGSESLIQKLDRYIDRETRVFQWEQHRGFAEELRQAYCDNMYEIMETLRPHRGKPLTELEVFSGNILGKKNRASSRSTREANLEVRERFDRDVSAYVRRIVSGDGDNDDEAEALPRAIACFKISLEEKGWDEYFGLKSWKYVAAAVCLEQLWKYMNFRLRPL</sequence>
<keyword evidence="1" id="KW-0808">Transferase</keyword>
<dbReference type="PANTHER" id="PTHR23079">
    <property type="entry name" value="RNA-DEPENDENT RNA POLYMERASE"/>
    <property type="match status" value="1"/>
</dbReference>
<name>A0A2V1DZI7_9PLEO</name>
<evidence type="ECO:0000259" key="4">
    <source>
        <dbReference type="Pfam" id="PF25358"/>
    </source>
</evidence>
<feature type="domain" description="RdRP-like PH" evidence="4">
    <location>
        <begin position="122"/>
        <end position="303"/>
    </location>
</feature>
<comment type="similarity">
    <text evidence="1">Belongs to the RdRP family.</text>
</comment>
<keyword evidence="1" id="KW-0696">RNA-directed RNA polymerase</keyword>
<evidence type="ECO:0000259" key="3">
    <source>
        <dbReference type="Pfam" id="PF05183"/>
    </source>
</evidence>
<comment type="catalytic activity">
    <reaction evidence="1">
        <text>RNA(n) + a ribonucleoside 5'-triphosphate = RNA(n+1) + diphosphate</text>
        <dbReference type="Rhea" id="RHEA:21248"/>
        <dbReference type="Rhea" id="RHEA-COMP:14527"/>
        <dbReference type="Rhea" id="RHEA-COMP:17342"/>
        <dbReference type="ChEBI" id="CHEBI:33019"/>
        <dbReference type="ChEBI" id="CHEBI:61557"/>
        <dbReference type="ChEBI" id="CHEBI:140395"/>
        <dbReference type="EC" id="2.7.7.48"/>
    </reaction>
</comment>
<dbReference type="Pfam" id="PF05183">
    <property type="entry name" value="RdRP"/>
    <property type="match status" value="1"/>
</dbReference>
<dbReference type="Pfam" id="PF25358">
    <property type="entry name" value="PH_fung_RdRP"/>
    <property type="match status" value="1"/>
</dbReference>
<dbReference type="GO" id="GO:0030422">
    <property type="term" value="P:siRNA processing"/>
    <property type="evidence" value="ECO:0007669"/>
    <property type="project" value="TreeGrafter"/>
</dbReference>
<dbReference type="GO" id="GO:0031380">
    <property type="term" value="C:nuclear RNA-directed RNA polymerase complex"/>
    <property type="evidence" value="ECO:0007669"/>
    <property type="project" value="TreeGrafter"/>
</dbReference>
<accession>A0A2V1DZI7</accession>
<dbReference type="AlphaFoldDB" id="A0A2V1DZI7"/>
<keyword evidence="1" id="KW-0548">Nucleotidyltransferase</keyword>
<evidence type="ECO:0000256" key="2">
    <source>
        <dbReference type="SAM" id="MobiDB-lite"/>
    </source>
</evidence>
<dbReference type="InterPro" id="IPR057596">
    <property type="entry name" value="RDRP_core"/>
</dbReference>
<dbReference type="InterPro" id="IPR057503">
    <property type="entry name" value="PH_RdRP"/>
</dbReference>
<reference evidence="5 6" key="1">
    <citation type="journal article" date="2018" name="Sci. Rep.">
        <title>Comparative genomics provides insights into the lifestyle and reveals functional heterogeneity of dark septate endophytic fungi.</title>
        <authorList>
            <person name="Knapp D.G."/>
            <person name="Nemeth J.B."/>
            <person name="Barry K."/>
            <person name="Hainaut M."/>
            <person name="Henrissat B."/>
            <person name="Johnson J."/>
            <person name="Kuo A."/>
            <person name="Lim J.H.P."/>
            <person name="Lipzen A."/>
            <person name="Nolan M."/>
            <person name="Ohm R.A."/>
            <person name="Tamas L."/>
            <person name="Grigoriev I.V."/>
            <person name="Spatafora J.W."/>
            <person name="Nagy L.G."/>
            <person name="Kovacs G.M."/>
        </authorList>
    </citation>
    <scope>NUCLEOTIDE SEQUENCE [LARGE SCALE GENOMIC DNA]</scope>
    <source>
        <strain evidence="5 6">DSE2036</strain>
    </source>
</reference>
<dbReference type="EMBL" id="KZ805333">
    <property type="protein sequence ID" value="PVI03312.1"/>
    <property type="molecule type" value="Genomic_DNA"/>
</dbReference>
<dbReference type="STRING" id="97972.A0A2V1DZI7"/>
<gene>
    <name evidence="5" type="ORF">DM02DRAFT_262084</name>
</gene>
<dbReference type="Proteomes" id="UP000244855">
    <property type="component" value="Unassembled WGS sequence"/>
</dbReference>
<protein>
    <recommendedName>
        <fullName evidence="1">RNA-dependent RNA polymerase</fullName>
        <ecNumber evidence="1">2.7.7.48</ecNumber>
    </recommendedName>
</protein>
<keyword evidence="1" id="KW-0694">RNA-binding</keyword>
<proteinExistence type="inferred from homology"/>
<feature type="domain" description="RDRP core" evidence="3">
    <location>
        <begin position="439"/>
        <end position="1046"/>
    </location>
</feature>